<reference evidence="1" key="1">
    <citation type="submission" date="2018-05" db="EMBL/GenBank/DDBJ databases">
        <authorList>
            <person name="Lanie J.A."/>
            <person name="Ng W.-L."/>
            <person name="Kazmierczak K.M."/>
            <person name="Andrzejewski T.M."/>
            <person name="Davidsen T.M."/>
            <person name="Wayne K.J."/>
            <person name="Tettelin H."/>
            <person name="Glass J.I."/>
            <person name="Rusch D."/>
            <person name="Podicherti R."/>
            <person name="Tsui H.-C.T."/>
            <person name="Winkler M.E."/>
        </authorList>
    </citation>
    <scope>NUCLEOTIDE SEQUENCE</scope>
</reference>
<accession>A0A381N329</accession>
<name>A0A381N329_9ZZZZ</name>
<evidence type="ECO:0000313" key="1">
    <source>
        <dbReference type="EMBL" id="SUZ48991.1"/>
    </source>
</evidence>
<gene>
    <name evidence="1" type="ORF">METZ01_LOCUS1845</name>
</gene>
<proteinExistence type="predicted"/>
<protein>
    <submittedName>
        <fullName evidence="1">Uncharacterized protein</fullName>
    </submittedName>
</protein>
<dbReference type="AlphaFoldDB" id="A0A381N329"/>
<organism evidence="1">
    <name type="scientific">marine metagenome</name>
    <dbReference type="NCBI Taxonomy" id="408172"/>
    <lineage>
        <taxon>unclassified sequences</taxon>
        <taxon>metagenomes</taxon>
        <taxon>ecological metagenomes</taxon>
    </lineage>
</organism>
<sequence length="44" mass="4936">MHSRYSVFVFTKVNIPDNSGNQLNSIMGDTSITVAMPDYDSLLR</sequence>
<dbReference type="EMBL" id="UINC01000098">
    <property type="protein sequence ID" value="SUZ48991.1"/>
    <property type="molecule type" value="Genomic_DNA"/>
</dbReference>